<dbReference type="Gene3D" id="3.40.50.1820">
    <property type="entry name" value="alpha/beta hydrolase"/>
    <property type="match status" value="1"/>
</dbReference>
<dbReference type="OrthoDB" id="3251587at2759"/>
<proteinExistence type="predicted"/>
<organism evidence="2 3">
    <name type="scientific">Heliocybe sulcata</name>
    <dbReference type="NCBI Taxonomy" id="5364"/>
    <lineage>
        <taxon>Eukaryota</taxon>
        <taxon>Fungi</taxon>
        <taxon>Dikarya</taxon>
        <taxon>Basidiomycota</taxon>
        <taxon>Agaricomycotina</taxon>
        <taxon>Agaricomycetes</taxon>
        <taxon>Gloeophyllales</taxon>
        <taxon>Gloeophyllaceae</taxon>
        <taxon>Heliocybe</taxon>
    </lineage>
</organism>
<evidence type="ECO:0000313" key="2">
    <source>
        <dbReference type="EMBL" id="TFK51613.1"/>
    </source>
</evidence>
<evidence type="ECO:0000259" key="1">
    <source>
        <dbReference type="Pfam" id="PF12697"/>
    </source>
</evidence>
<gene>
    <name evidence="2" type="ORF">OE88DRAFT_1628739</name>
</gene>
<reference evidence="2 3" key="1">
    <citation type="journal article" date="2019" name="Nat. Ecol. Evol.">
        <title>Megaphylogeny resolves global patterns of mushroom evolution.</title>
        <authorList>
            <person name="Varga T."/>
            <person name="Krizsan K."/>
            <person name="Foldi C."/>
            <person name="Dima B."/>
            <person name="Sanchez-Garcia M."/>
            <person name="Sanchez-Ramirez S."/>
            <person name="Szollosi G.J."/>
            <person name="Szarkandi J.G."/>
            <person name="Papp V."/>
            <person name="Albert L."/>
            <person name="Andreopoulos W."/>
            <person name="Angelini C."/>
            <person name="Antonin V."/>
            <person name="Barry K.W."/>
            <person name="Bougher N.L."/>
            <person name="Buchanan P."/>
            <person name="Buyck B."/>
            <person name="Bense V."/>
            <person name="Catcheside P."/>
            <person name="Chovatia M."/>
            <person name="Cooper J."/>
            <person name="Damon W."/>
            <person name="Desjardin D."/>
            <person name="Finy P."/>
            <person name="Geml J."/>
            <person name="Haridas S."/>
            <person name="Hughes K."/>
            <person name="Justo A."/>
            <person name="Karasinski D."/>
            <person name="Kautmanova I."/>
            <person name="Kiss B."/>
            <person name="Kocsube S."/>
            <person name="Kotiranta H."/>
            <person name="LaButti K.M."/>
            <person name="Lechner B.E."/>
            <person name="Liimatainen K."/>
            <person name="Lipzen A."/>
            <person name="Lukacs Z."/>
            <person name="Mihaltcheva S."/>
            <person name="Morgado L.N."/>
            <person name="Niskanen T."/>
            <person name="Noordeloos M.E."/>
            <person name="Ohm R.A."/>
            <person name="Ortiz-Santana B."/>
            <person name="Ovrebo C."/>
            <person name="Racz N."/>
            <person name="Riley R."/>
            <person name="Savchenko A."/>
            <person name="Shiryaev A."/>
            <person name="Soop K."/>
            <person name="Spirin V."/>
            <person name="Szebenyi C."/>
            <person name="Tomsovsky M."/>
            <person name="Tulloss R.E."/>
            <person name="Uehling J."/>
            <person name="Grigoriev I.V."/>
            <person name="Vagvolgyi C."/>
            <person name="Papp T."/>
            <person name="Martin F.M."/>
            <person name="Miettinen O."/>
            <person name="Hibbett D.S."/>
            <person name="Nagy L.G."/>
        </authorList>
    </citation>
    <scope>NUCLEOTIDE SEQUENCE [LARGE SCALE GENOMIC DNA]</scope>
    <source>
        <strain evidence="2 3">OMC1185</strain>
    </source>
</reference>
<sequence>MTLKSLTLVADASETRFSYTDSGIPPQSSSYTTIIAIHGMGFTSAIFKRVQALSGQQNVRFVAVNRRGYGGSTPVLESESAILFSGTDDEKASYLNARGLEFAKFIDAFIQQHNPLPISHDGKSGGIALLGWSAGNGLATAAIANVDQLPEGAQKRLGAYIRAYIMQEPPSIAFGLPLPPQLWSPHMDTTIPVELQTPFYTRWITSYFDHRDITSRDPSTLSHILPSARRAPTIYSMSSEDIAEMVDEGPQEMPVMFTTMAQANGIYTKACFDTEIRRMLPKMKVSLLCGDATCSYSITGMWSIEDDDKKNGGGFVHVKSIPGANHFMHWDEPEVSLTAYMEASVV</sequence>
<dbReference type="InterPro" id="IPR029058">
    <property type="entry name" value="AB_hydrolase_fold"/>
</dbReference>
<name>A0A5C3N332_9AGAM</name>
<accession>A0A5C3N332</accession>
<protein>
    <recommendedName>
        <fullName evidence="1">AB hydrolase-1 domain-containing protein</fullName>
    </recommendedName>
</protein>
<feature type="domain" description="AB hydrolase-1" evidence="1">
    <location>
        <begin position="34"/>
        <end position="334"/>
    </location>
</feature>
<dbReference type="Proteomes" id="UP000305948">
    <property type="component" value="Unassembled WGS sequence"/>
</dbReference>
<dbReference type="Pfam" id="PF12697">
    <property type="entry name" value="Abhydrolase_6"/>
    <property type="match status" value="1"/>
</dbReference>
<dbReference type="AlphaFoldDB" id="A0A5C3N332"/>
<dbReference type="InterPro" id="IPR000073">
    <property type="entry name" value="AB_hydrolase_1"/>
</dbReference>
<dbReference type="EMBL" id="ML213510">
    <property type="protein sequence ID" value="TFK51613.1"/>
    <property type="molecule type" value="Genomic_DNA"/>
</dbReference>
<dbReference type="SUPFAM" id="SSF53474">
    <property type="entry name" value="alpha/beta-Hydrolases"/>
    <property type="match status" value="1"/>
</dbReference>
<evidence type="ECO:0000313" key="3">
    <source>
        <dbReference type="Proteomes" id="UP000305948"/>
    </source>
</evidence>
<keyword evidence="3" id="KW-1185">Reference proteome</keyword>